<feature type="transmembrane region" description="Helical" evidence="7">
    <location>
        <begin position="358"/>
        <end position="379"/>
    </location>
</feature>
<evidence type="ECO:0000256" key="5">
    <source>
        <dbReference type="ARBA" id="ARBA00023136"/>
    </source>
</evidence>
<evidence type="ECO:0000256" key="4">
    <source>
        <dbReference type="ARBA" id="ARBA00022989"/>
    </source>
</evidence>
<comment type="subcellular location">
    <subcellularLocation>
        <location evidence="1">Cell membrane</location>
        <topology evidence="1">Multi-pass membrane protein</topology>
    </subcellularLocation>
</comment>
<evidence type="ECO:0000259" key="9">
    <source>
        <dbReference type="Pfam" id="PF12821"/>
    </source>
</evidence>
<keyword evidence="4 7" id="KW-1133">Transmembrane helix</keyword>
<keyword evidence="2" id="KW-1003">Cell membrane</keyword>
<feature type="transmembrane region" description="Helical" evidence="7">
    <location>
        <begin position="247"/>
        <end position="267"/>
    </location>
</feature>
<feature type="transmembrane region" description="Helical" evidence="7">
    <location>
        <begin position="400"/>
        <end position="420"/>
    </location>
</feature>
<feature type="domain" description="Threonine/Serine exporter ThrE" evidence="9">
    <location>
        <begin position="287"/>
        <end position="423"/>
    </location>
</feature>
<sequence length="435" mass="45567">MSTTPIEIIHQVITLLMANGQTTHRVIQDTTRLATAYGLQIQMVPQWEGIACQIVPIDKEPSEQPGGKVAGMLSKQVTTELVVVRPVGVDMNKVSRTLGYINRICKDAQRLSPEHLGRALEDLQAIAHLPPASHLRFILMAGLGASALGIIFGVSDLSTLLLIFMAATLGAGVRRLLAARSCNLYVQPLVAALIAGLTGGLAQHFLSDAGLQFVEIAPCMILVPGAHILNASLDLVRGRLGLGLHRLTYSAMILLAVCTGLLLGLSVTGGSLASDGSLASTPLWLDILAAGVAVAAFAAFFSLPWTIASVPVIVGMIAHGSRWWVLDLGGGVVAGALIACIIAGSVQTFLSRRLNLPFAALAFASVVSLMPGIFVFRFADGLINIYVQGAATPLPVLAQSAADGTAALLIVLVMTLGLIIPKMLIEGLLLDAHEK</sequence>
<dbReference type="PANTHER" id="PTHR34390">
    <property type="entry name" value="UPF0442 PROTEIN YJJB-RELATED"/>
    <property type="match status" value="1"/>
</dbReference>
<feature type="transmembrane region" description="Helical" evidence="7">
    <location>
        <begin position="137"/>
        <end position="154"/>
    </location>
</feature>
<dbReference type="OrthoDB" id="9124364at2"/>
<name>A0A2R4XFB6_9BURK</name>
<evidence type="ECO:0000256" key="7">
    <source>
        <dbReference type="SAM" id="Phobius"/>
    </source>
</evidence>
<gene>
    <name evidence="10" type="ORF">DBV39_00805</name>
</gene>
<proteinExistence type="inferred from homology"/>
<dbReference type="PANTHER" id="PTHR34390:SF2">
    <property type="entry name" value="SUCCINATE TRANSPORTER SUBUNIT YJJP-RELATED"/>
    <property type="match status" value="1"/>
</dbReference>
<evidence type="ECO:0000256" key="1">
    <source>
        <dbReference type="ARBA" id="ARBA00004651"/>
    </source>
</evidence>
<dbReference type="InterPro" id="IPR010619">
    <property type="entry name" value="ThrE-like_N"/>
</dbReference>
<evidence type="ECO:0000259" key="8">
    <source>
        <dbReference type="Pfam" id="PF06738"/>
    </source>
</evidence>
<keyword evidence="11" id="KW-1185">Reference proteome</keyword>
<evidence type="ECO:0000256" key="2">
    <source>
        <dbReference type="ARBA" id="ARBA00022475"/>
    </source>
</evidence>
<keyword evidence="5 7" id="KW-0472">Membrane</keyword>
<protein>
    <recommendedName>
        <fullName evidence="12">Threonine/serine exporter family protein</fullName>
    </recommendedName>
</protein>
<dbReference type="InterPro" id="IPR024528">
    <property type="entry name" value="ThrE_2"/>
</dbReference>
<feature type="domain" description="Threonine/serine exporter-like N-terminal" evidence="8">
    <location>
        <begin position="12"/>
        <end position="267"/>
    </location>
</feature>
<dbReference type="Pfam" id="PF12821">
    <property type="entry name" value="ThrE_2"/>
    <property type="match status" value="1"/>
</dbReference>
<dbReference type="GO" id="GO:0022857">
    <property type="term" value="F:transmembrane transporter activity"/>
    <property type="evidence" value="ECO:0007669"/>
    <property type="project" value="InterPro"/>
</dbReference>
<evidence type="ECO:0000256" key="3">
    <source>
        <dbReference type="ARBA" id="ARBA00022692"/>
    </source>
</evidence>
<dbReference type="RefSeq" id="WP_108619936.1">
    <property type="nucleotide sequence ID" value="NZ_CP028901.1"/>
</dbReference>
<evidence type="ECO:0000313" key="11">
    <source>
        <dbReference type="Proteomes" id="UP000244571"/>
    </source>
</evidence>
<feature type="transmembrane region" description="Helical" evidence="7">
    <location>
        <begin position="184"/>
        <end position="206"/>
    </location>
</feature>
<dbReference type="GO" id="GO:0015744">
    <property type="term" value="P:succinate transport"/>
    <property type="evidence" value="ECO:0007669"/>
    <property type="project" value="TreeGrafter"/>
</dbReference>
<dbReference type="Pfam" id="PF06738">
    <property type="entry name" value="ThrE"/>
    <property type="match status" value="1"/>
</dbReference>
<dbReference type="GO" id="GO:0005886">
    <property type="term" value="C:plasma membrane"/>
    <property type="evidence" value="ECO:0007669"/>
    <property type="project" value="UniProtKB-SubCell"/>
</dbReference>
<dbReference type="Proteomes" id="UP000244571">
    <property type="component" value="Chromosome"/>
</dbReference>
<reference evidence="10 11" key="1">
    <citation type="submission" date="2018-04" db="EMBL/GenBank/DDBJ databases">
        <title>Bordetella sp. HZ20 isolated from seawater.</title>
        <authorList>
            <person name="Sun C."/>
        </authorList>
    </citation>
    <scope>NUCLEOTIDE SEQUENCE [LARGE SCALE GENOMIC DNA]</scope>
    <source>
        <strain evidence="10 11">HZ20</strain>
    </source>
</reference>
<accession>A0A2R4XFB6</accession>
<evidence type="ECO:0000256" key="6">
    <source>
        <dbReference type="ARBA" id="ARBA00034125"/>
    </source>
</evidence>
<evidence type="ECO:0008006" key="12">
    <source>
        <dbReference type="Google" id="ProtNLM"/>
    </source>
</evidence>
<feature type="transmembrane region" description="Helical" evidence="7">
    <location>
        <begin position="212"/>
        <end position="235"/>
    </location>
</feature>
<feature type="transmembrane region" description="Helical" evidence="7">
    <location>
        <begin position="287"/>
        <end position="317"/>
    </location>
</feature>
<dbReference type="InterPro" id="IPR050539">
    <property type="entry name" value="ThrE_Dicarb/AminoAcid_Exp"/>
</dbReference>
<comment type="similarity">
    <text evidence="6">Belongs to the ThrE exporter (TC 2.A.79) family.</text>
</comment>
<feature type="transmembrane region" description="Helical" evidence="7">
    <location>
        <begin position="324"/>
        <end position="346"/>
    </location>
</feature>
<keyword evidence="3 7" id="KW-0812">Transmembrane</keyword>
<dbReference type="EMBL" id="CP028901">
    <property type="protein sequence ID" value="AWB32495.1"/>
    <property type="molecule type" value="Genomic_DNA"/>
</dbReference>
<evidence type="ECO:0000313" key="10">
    <source>
        <dbReference type="EMBL" id="AWB32495.1"/>
    </source>
</evidence>
<dbReference type="AlphaFoldDB" id="A0A2R4XFB6"/>
<organism evidence="10 11">
    <name type="scientific">Orrella marina</name>
    <dbReference type="NCBI Taxonomy" id="2163011"/>
    <lineage>
        <taxon>Bacteria</taxon>
        <taxon>Pseudomonadati</taxon>
        <taxon>Pseudomonadota</taxon>
        <taxon>Betaproteobacteria</taxon>
        <taxon>Burkholderiales</taxon>
        <taxon>Alcaligenaceae</taxon>
        <taxon>Orrella</taxon>
    </lineage>
</organism>
<dbReference type="KEGG" id="boz:DBV39_00805"/>